<feature type="signal peptide" evidence="1">
    <location>
        <begin position="1"/>
        <end position="24"/>
    </location>
</feature>
<protein>
    <recommendedName>
        <fullName evidence="4">Secreted protein</fullName>
    </recommendedName>
</protein>
<comment type="caution">
    <text evidence="2">The sequence shown here is derived from an EMBL/GenBank/DDBJ whole genome shotgun (WGS) entry which is preliminary data.</text>
</comment>
<evidence type="ECO:0000313" key="3">
    <source>
        <dbReference type="Proteomes" id="UP001208570"/>
    </source>
</evidence>
<proteinExistence type="predicted"/>
<sequence>MLSFLRKIHILNLAFCINIGGTSSSSSNIALHLPTVIVFVVIDERSGSLWRCHYQTIGSIKFTLKTPLPKGRVEITVPNKGRCGPWRMSEIAVSAIPRTS</sequence>
<dbReference type="AlphaFoldDB" id="A0AAD9IQG5"/>
<evidence type="ECO:0000313" key="2">
    <source>
        <dbReference type="EMBL" id="KAK2138771.1"/>
    </source>
</evidence>
<organism evidence="2 3">
    <name type="scientific">Paralvinella palmiformis</name>
    <dbReference type="NCBI Taxonomy" id="53620"/>
    <lineage>
        <taxon>Eukaryota</taxon>
        <taxon>Metazoa</taxon>
        <taxon>Spiralia</taxon>
        <taxon>Lophotrochozoa</taxon>
        <taxon>Annelida</taxon>
        <taxon>Polychaeta</taxon>
        <taxon>Sedentaria</taxon>
        <taxon>Canalipalpata</taxon>
        <taxon>Terebellida</taxon>
        <taxon>Terebelliformia</taxon>
        <taxon>Alvinellidae</taxon>
        <taxon>Paralvinella</taxon>
    </lineage>
</organism>
<name>A0AAD9IQG5_9ANNE</name>
<evidence type="ECO:0000256" key="1">
    <source>
        <dbReference type="SAM" id="SignalP"/>
    </source>
</evidence>
<gene>
    <name evidence="2" type="ORF">LSH36_2443g00004</name>
</gene>
<accession>A0AAD9IQG5</accession>
<evidence type="ECO:0008006" key="4">
    <source>
        <dbReference type="Google" id="ProtNLM"/>
    </source>
</evidence>
<dbReference type="EMBL" id="JAODUP010002444">
    <property type="protein sequence ID" value="KAK2138771.1"/>
    <property type="molecule type" value="Genomic_DNA"/>
</dbReference>
<feature type="non-terminal residue" evidence="2">
    <location>
        <position position="100"/>
    </location>
</feature>
<dbReference type="Proteomes" id="UP001208570">
    <property type="component" value="Unassembled WGS sequence"/>
</dbReference>
<feature type="chain" id="PRO_5041998342" description="Secreted protein" evidence="1">
    <location>
        <begin position="25"/>
        <end position="100"/>
    </location>
</feature>
<keyword evidence="3" id="KW-1185">Reference proteome</keyword>
<reference evidence="2" key="1">
    <citation type="journal article" date="2023" name="Mol. Biol. Evol.">
        <title>Third-Generation Sequencing Reveals the Adaptive Role of the Epigenome in Three Deep-Sea Polychaetes.</title>
        <authorList>
            <person name="Perez M."/>
            <person name="Aroh O."/>
            <person name="Sun Y."/>
            <person name="Lan Y."/>
            <person name="Juniper S.K."/>
            <person name="Young C.R."/>
            <person name="Angers B."/>
            <person name="Qian P.Y."/>
        </authorList>
    </citation>
    <scope>NUCLEOTIDE SEQUENCE</scope>
    <source>
        <strain evidence="2">P08H-3</strain>
    </source>
</reference>
<keyword evidence="1" id="KW-0732">Signal</keyword>